<evidence type="ECO:0000313" key="3">
    <source>
        <dbReference type="RefSeq" id="XP_028969191.1"/>
    </source>
</evidence>
<dbReference type="InterPro" id="IPR000938">
    <property type="entry name" value="CAP-Gly_domain"/>
</dbReference>
<feature type="domain" description="CAP-Gly" evidence="1">
    <location>
        <begin position="72"/>
        <end position="114"/>
    </location>
</feature>
<dbReference type="PROSITE" id="PS50245">
    <property type="entry name" value="CAP_GLY_2"/>
    <property type="match status" value="1"/>
</dbReference>
<reference evidence="3" key="1">
    <citation type="submission" date="2025-08" db="UniProtKB">
        <authorList>
            <consortium name="RefSeq"/>
        </authorList>
    </citation>
    <scope>IDENTIFICATION</scope>
</reference>
<dbReference type="Proteomes" id="UP000694867">
    <property type="component" value="Unplaced"/>
</dbReference>
<gene>
    <name evidence="3" type="primary">LOC114828628</name>
</gene>
<dbReference type="PANTHER" id="PTHR18916:SF93">
    <property type="entry name" value="RESTIN HOMOLOG"/>
    <property type="match status" value="1"/>
</dbReference>
<keyword evidence="2" id="KW-1185">Reference proteome</keyword>
<dbReference type="AlphaFoldDB" id="A0AAJ7WJI8"/>
<dbReference type="GeneID" id="114828628"/>
<organism evidence="2 3">
    <name type="scientific">Galendromus occidentalis</name>
    <name type="common">western predatory mite</name>
    <dbReference type="NCBI Taxonomy" id="34638"/>
    <lineage>
        <taxon>Eukaryota</taxon>
        <taxon>Metazoa</taxon>
        <taxon>Ecdysozoa</taxon>
        <taxon>Arthropoda</taxon>
        <taxon>Chelicerata</taxon>
        <taxon>Arachnida</taxon>
        <taxon>Acari</taxon>
        <taxon>Parasitiformes</taxon>
        <taxon>Mesostigmata</taxon>
        <taxon>Gamasina</taxon>
        <taxon>Phytoseioidea</taxon>
        <taxon>Phytoseiidae</taxon>
        <taxon>Typhlodrominae</taxon>
        <taxon>Galendromus</taxon>
    </lineage>
</organism>
<name>A0AAJ7WJI8_9ACAR</name>
<dbReference type="Gene3D" id="2.30.30.190">
    <property type="entry name" value="CAP Gly-rich-like domain"/>
    <property type="match status" value="1"/>
</dbReference>
<evidence type="ECO:0000313" key="2">
    <source>
        <dbReference type="Proteomes" id="UP000694867"/>
    </source>
</evidence>
<dbReference type="SUPFAM" id="SSF74924">
    <property type="entry name" value="Cap-Gly domain"/>
    <property type="match status" value="1"/>
</dbReference>
<dbReference type="InterPro" id="IPR036859">
    <property type="entry name" value="CAP-Gly_dom_sf"/>
</dbReference>
<dbReference type="PANTHER" id="PTHR18916">
    <property type="entry name" value="DYNACTIN 1-RELATED MICROTUBULE-BINDING"/>
    <property type="match status" value="1"/>
</dbReference>
<protein>
    <submittedName>
        <fullName evidence="3">Dynactin, 150 kDa isoform-like</fullName>
    </submittedName>
</protein>
<dbReference type="RefSeq" id="XP_028969191.1">
    <property type="nucleotide sequence ID" value="XM_029113358.1"/>
</dbReference>
<dbReference type="SMART" id="SM01052">
    <property type="entry name" value="CAP_GLY"/>
    <property type="match status" value="1"/>
</dbReference>
<accession>A0AAJ7WJI8</accession>
<evidence type="ECO:0000259" key="1">
    <source>
        <dbReference type="PROSITE" id="PS50245"/>
    </source>
</evidence>
<sequence length="339" mass="38521">MGTQTAPMALMMMILRPVPLRPSKILTENVQRPQPQKLRKGRTFTRKSRSDLDVGTRVVVKGGKMGTVRYLGEIRFAAGIWCGVELDKPEGRHNGEKYGVRYFQCKNNHGIYVPSYKVFPVSRFIETVIVNENSLDSLDSEPTSLNSRSCLVEFLQESKLSELDVWNLINEREFGRIYDAYCSMPMERTGPRDGTGVRKMPTQKLSNRVHIEKNSESGERIVRNLQYSTNFPAASRTSKLRENLTKHKDAVPKKPLDGRASYKVGKQKPLETLPIQVNQKSGSQIKNPNQALGIESIYLHKPSRFSPWSLHIGVEIKSVLTAIRLPRQKHHSPIITDRI</sequence>
<dbReference type="Pfam" id="PF01302">
    <property type="entry name" value="CAP_GLY"/>
    <property type="match status" value="1"/>
</dbReference>
<proteinExistence type="predicted"/>
<dbReference type="KEGG" id="goe:114828628"/>